<name>A0AAD5F6C8_PRUDU</name>
<keyword evidence="3" id="KW-1185">Reference proteome</keyword>
<protein>
    <submittedName>
        <fullName evidence="2">Uncharacterized protein</fullName>
    </submittedName>
</protein>
<accession>A0AAD5F6C8</accession>
<dbReference type="EMBL" id="JAJFAZ020000001">
    <property type="protein sequence ID" value="KAI5355021.1"/>
    <property type="molecule type" value="Genomic_DNA"/>
</dbReference>
<dbReference type="PANTHER" id="PTHR37732:SF2">
    <property type="entry name" value="SEED MATURATION PROTEIN 1"/>
    <property type="match status" value="1"/>
</dbReference>
<evidence type="ECO:0000313" key="3">
    <source>
        <dbReference type="Proteomes" id="UP001054821"/>
    </source>
</evidence>
<dbReference type="PANTHER" id="PTHR37732">
    <property type="entry name" value="OS08G0104400 PROTEIN"/>
    <property type="match status" value="1"/>
</dbReference>
<evidence type="ECO:0000256" key="1">
    <source>
        <dbReference type="SAM" id="MobiDB-lite"/>
    </source>
</evidence>
<gene>
    <name evidence="2" type="ORF">L3X38_007916</name>
</gene>
<comment type="caution">
    <text evidence="2">The sequence shown here is derived from an EMBL/GenBank/DDBJ whole genome shotgun (WGS) entry which is preliminary data.</text>
</comment>
<organism evidence="2 3">
    <name type="scientific">Prunus dulcis</name>
    <name type="common">Almond</name>
    <name type="synonym">Amygdalus dulcis</name>
    <dbReference type="NCBI Taxonomy" id="3755"/>
    <lineage>
        <taxon>Eukaryota</taxon>
        <taxon>Viridiplantae</taxon>
        <taxon>Streptophyta</taxon>
        <taxon>Embryophyta</taxon>
        <taxon>Tracheophyta</taxon>
        <taxon>Spermatophyta</taxon>
        <taxon>Magnoliopsida</taxon>
        <taxon>eudicotyledons</taxon>
        <taxon>Gunneridae</taxon>
        <taxon>Pentapetalae</taxon>
        <taxon>rosids</taxon>
        <taxon>fabids</taxon>
        <taxon>Rosales</taxon>
        <taxon>Rosaceae</taxon>
        <taxon>Amygdaloideae</taxon>
        <taxon>Amygdaleae</taxon>
        <taxon>Prunus</taxon>
    </lineage>
</organism>
<feature type="region of interest" description="Disordered" evidence="1">
    <location>
        <begin position="18"/>
        <end position="46"/>
    </location>
</feature>
<dbReference type="InterPro" id="IPR044984">
    <property type="entry name" value="SMP1"/>
</dbReference>
<evidence type="ECO:0000313" key="2">
    <source>
        <dbReference type="EMBL" id="KAI5355021.1"/>
    </source>
</evidence>
<feature type="compositionally biased region" description="Basic residues" evidence="1">
    <location>
        <begin position="67"/>
        <end position="78"/>
    </location>
</feature>
<reference evidence="2 3" key="1">
    <citation type="journal article" date="2022" name="G3 (Bethesda)">
        <title>Whole-genome sequence and methylome profiling of the almond [Prunus dulcis (Mill.) D.A. Webb] cultivar 'Nonpareil'.</title>
        <authorList>
            <person name="D'Amico-Willman K.M."/>
            <person name="Ouma W.Z."/>
            <person name="Meulia T."/>
            <person name="Sideli G.M."/>
            <person name="Gradziel T.M."/>
            <person name="Fresnedo-Ramirez J."/>
        </authorList>
    </citation>
    <scope>NUCLEOTIDE SEQUENCE [LARGE SCALE GENOMIC DNA]</scope>
    <source>
        <strain evidence="2">Clone GOH B32 T37-40</strain>
    </source>
</reference>
<dbReference type="GO" id="GO:0010162">
    <property type="term" value="P:seed dormancy process"/>
    <property type="evidence" value="ECO:0007669"/>
    <property type="project" value="InterPro"/>
</dbReference>
<feature type="region of interest" description="Disordered" evidence="1">
    <location>
        <begin position="117"/>
        <end position="141"/>
    </location>
</feature>
<dbReference type="Proteomes" id="UP001054821">
    <property type="component" value="Chromosome 1"/>
</dbReference>
<feature type="region of interest" description="Disordered" evidence="1">
    <location>
        <begin position="59"/>
        <end position="80"/>
    </location>
</feature>
<dbReference type="AlphaFoldDB" id="A0AAD5F6C8"/>
<sequence length="141" mass="15534">MAIEAACLLLRIDDIVSGMKKKQPPGAKAPSKPQVETEGDADNEQIIPECLSRARANMPRIDSKQSLKMKRKQIKNPRHGQLMQLKLANSKDDMKSGTSQARLNEDEAVRVAYKHGTPLEGGKIGDSEPVDLFSSPHHIPK</sequence>
<proteinExistence type="predicted"/>